<organism evidence="2 3">
    <name type="scientific">Polluticaenibacter yanchengensis</name>
    <dbReference type="NCBI Taxonomy" id="3014562"/>
    <lineage>
        <taxon>Bacteria</taxon>
        <taxon>Pseudomonadati</taxon>
        <taxon>Bacteroidota</taxon>
        <taxon>Chitinophagia</taxon>
        <taxon>Chitinophagales</taxon>
        <taxon>Chitinophagaceae</taxon>
        <taxon>Polluticaenibacter</taxon>
    </lineage>
</organism>
<dbReference type="Proteomes" id="UP001210231">
    <property type="component" value="Unassembled WGS sequence"/>
</dbReference>
<name>A0ABT4UEY5_9BACT</name>
<accession>A0ABT4UEY5</accession>
<evidence type="ECO:0000313" key="3">
    <source>
        <dbReference type="Proteomes" id="UP001210231"/>
    </source>
</evidence>
<evidence type="ECO:0000256" key="1">
    <source>
        <dbReference type="SAM" id="SignalP"/>
    </source>
</evidence>
<protein>
    <recommendedName>
        <fullName evidence="4">Outer membrane protein beta-barrel domain-containing protein</fullName>
    </recommendedName>
</protein>
<keyword evidence="1" id="KW-0732">Signal</keyword>
<comment type="caution">
    <text evidence="2">The sequence shown here is derived from an EMBL/GenBank/DDBJ whole genome shotgun (WGS) entry which is preliminary data.</text>
</comment>
<gene>
    <name evidence="2" type="ORF">O3P16_00030</name>
</gene>
<proteinExistence type="predicted"/>
<feature type="signal peptide" evidence="1">
    <location>
        <begin position="1"/>
        <end position="20"/>
    </location>
</feature>
<feature type="chain" id="PRO_5046547611" description="Outer membrane protein beta-barrel domain-containing protein" evidence="1">
    <location>
        <begin position="21"/>
        <end position="178"/>
    </location>
</feature>
<evidence type="ECO:0008006" key="4">
    <source>
        <dbReference type="Google" id="ProtNLM"/>
    </source>
</evidence>
<dbReference type="EMBL" id="JAQGEF010000001">
    <property type="protein sequence ID" value="MDA3613184.1"/>
    <property type="molecule type" value="Genomic_DNA"/>
</dbReference>
<evidence type="ECO:0000313" key="2">
    <source>
        <dbReference type="EMBL" id="MDA3613184.1"/>
    </source>
</evidence>
<dbReference type="RefSeq" id="WP_407029518.1">
    <property type="nucleotide sequence ID" value="NZ_JAQGEF010000001.1"/>
</dbReference>
<reference evidence="2 3" key="1">
    <citation type="submission" date="2022-12" db="EMBL/GenBank/DDBJ databases">
        <title>Chitinophagaceae gen. sp. nov., a new member of the family Chitinophagaceae, isolated from soil in a chemical factory.</title>
        <authorList>
            <person name="Ke Z."/>
        </authorList>
    </citation>
    <scope>NUCLEOTIDE SEQUENCE [LARGE SCALE GENOMIC DNA]</scope>
    <source>
        <strain evidence="2 3">LY-5</strain>
    </source>
</reference>
<keyword evidence="3" id="KW-1185">Reference proteome</keyword>
<sequence>MKRIFFCLFAVLCLSATVNAQSKYDDSPNNTAFFGEFGGPGILFSANLDKRFTQSRFGIGGRVGLGFVTSEFSNYNGSYYDYKTQSVVTIPVQLNYIFGKPNSSHGLEIGIGGTYIGKKVDVFSMLDNQEGTQFYGTFSFKYRRVPVNGGFTWNVGFSPLLAKGIIVPFAGVGFGYAF</sequence>